<dbReference type="EMBL" id="LGTQ01000013">
    <property type="protein sequence ID" value="KPM46839.1"/>
    <property type="molecule type" value="Genomic_DNA"/>
</dbReference>
<dbReference type="Proteomes" id="UP000050454">
    <property type="component" value="Unassembled WGS sequence"/>
</dbReference>
<evidence type="ECO:0000313" key="2">
    <source>
        <dbReference type="Proteomes" id="UP000050454"/>
    </source>
</evidence>
<dbReference type="PATRIC" id="fig|1605367.3.peg.729"/>
<keyword evidence="2" id="KW-1185">Reference proteome</keyword>
<reference evidence="1 2" key="1">
    <citation type="submission" date="2015-07" db="EMBL/GenBank/DDBJ databases">
        <title>The draft genome sequence of Leadbetterella sp. JN14-9.</title>
        <authorList>
            <person name="Liu Y."/>
            <person name="Du J."/>
            <person name="Shao Z."/>
        </authorList>
    </citation>
    <scope>NUCLEOTIDE SEQUENCE [LARGE SCALE GENOMIC DNA]</scope>
    <source>
        <strain evidence="1 2">JN14-9</strain>
    </source>
</reference>
<dbReference type="RefSeq" id="WP_055150462.1">
    <property type="nucleotide sequence ID" value="NZ_JXSZ01000013.1"/>
</dbReference>
<name>A0A0P7B922_9BACT</name>
<comment type="caution">
    <text evidence="1">The sequence shown here is derived from an EMBL/GenBank/DDBJ whole genome shotgun (WGS) entry which is preliminary data.</text>
</comment>
<dbReference type="AlphaFoldDB" id="A0A0P7B922"/>
<proteinExistence type="predicted"/>
<gene>
    <name evidence="1" type="ORF">AFM12_16480</name>
</gene>
<sequence>MITPKSIDIGINYLPDKGVKGLKSQTETMKILSLTLLIFVSIACPESSVDAGCETTGAISQDTSREADEKLLQDLYSEIESLSKEFSCSDANEWKFTEIGSKACGGPAGYIVYNVNQDTECFLKKVRHYTSLTATFNDKYGVISDCSIAPIPSGIECMNGEAVLDFID</sequence>
<dbReference type="STRING" id="1605367.AFM12_16480"/>
<protein>
    <submittedName>
        <fullName evidence="1">Uncharacterized protein</fullName>
    </submittedName>
</protein>
<accession>A0A0P7B922</accession>
<organism evidence="1 2">
    <name type="scientific">Jiulongibacter sediminis</name>
    <dbReference type="NCBI Taxonomy" id="1605367"/>
    <lineage>
        <taxon>Bacteria</taxon>
        <taxon>Pseudomonadati</taxon>
        <taxon>Bacteroidota</taxon>
        <taxon>Cytophagia</taxon>
        <taxon>Cytophagales</taxon>
        <taxon>Leadbetterellaceae</taxon>
        <taxon>Jiulongibacter</taxon>
    </lineage>
</organism>
<evidence type="ECO:0000313" key="1">
    <source>
        <dbReference type="EMBL" id="KPM46839.1"/>
    </source>
</evidence>